<dbReference type="CDD" id="cd00167">
    <property type="entry name" value="SANT"/>
    <property type="match status" value="2"/>
</dbReference>
<dbReference type="Gene3D" id="1.10.10.60">
    <property type="entry name" value="Homeodomain-like"/>
    <property type="match status" value="2"/>
</dbReference>
<dbReference type="PROSITE" id="PS51294">
    <property type="entry name" value="HTH_MYB"/>
    <property type="match status" value="2"/>
</dbReference>
<feature type="region of interest" description="Disordered" evidence="7">
    <location>
        <begin position="164"/>
        <end position="189"/>
    </location>
</feature>
<dbReference type="Proteomes" id="UP000826271">
    <property type="component" value="Unassembled WGS sequence"/>
</dbReference>
<evidence type="ECO:0000259" key="8">
    <source>
        <dbReference type="PROSITE" id="PS50090"/>
    </source>
</evidence>
<protein>
    <submittedName>
        <fullName evidence="10">Uncharacterized protein</fullName>
    </submittedName>
</protein>
<keyword evidence="6" id="KW-0539">Nucleus</keyword>
<dbReference type="SUPFAM" id="SSF46689">
    <property type="entry name" value="Homeodomain-like"/>
    <property type="match status" value="1"/>
</dbReference>
<keyword evidence="4" id="KW-0238">DNA-binding</keyword>
<keyword evidence="5" id="KW-0804">Transcription</keyword>
<comment type="subcellular location">
    <subcellularLocation>
        <location evidence="1">Nucleus</location>
    </subcellularLocation>
</comment>
<dbReference type="SMART" id="SM00717">
    <property type="entry name" value="SANT"/>
    <property type="match status" value="2"/>
</dbReference>
<dbReference type="Pfam" id="PF00249">
    <property type="entry name" value="Myb_DNA-binding"/>
    <property type="match status" value="2"/>
</dbReference>
<keyword evidence="2" id="KW-0677">Repeat</keyword>
<dbReference type="PANTHER" id="PTHR45614:SF300">
    <property type="entry name" value="MYB TRANSCRIPTION FACTOR"/>
    <property type="match status" value="1"/>
</dbReference>
<evidence type="ECO:0000259" key="9">
    <source>
        <dbReference type="PROSITE" id="PS51294"/>
    </source>
</evidence>
<name>A0AAV6X1B7_9LAMI</name>
<dbReference type="AlphaFoldDB" id="A0AAV6X1B7"/>
<evidence type="ECO:0000256" key="1">
    <source>
        <dbReference type="ARBA" id="ARBA00004123"/>
    </source>
</evidence>
<dbReference type="PANTHER" id="PTHR45614">
    <property type="entry name" value="MYB PROTEIN-RELATED"/>
    <property type="match status" value="1"/>
</dbReference>
<comment type="caution">
    <text evidence="10">The sequence shown here is derived from an EMBL/GenBank/DDBJ whole genome shotgun (WGS) entry which is preliminary data.</text>
</comment>
<evidence type="ECO:0000256" key="3">
    <source>
        <dbReference type="ARBA" id="ARBA00023015"/>
    </source>
</evidence>
<evidence type="ECO:0000256" key="4">
    <source>
        <dbReference type="ARBA" id="ARBA00023125"/>
    </source>
</evidence>
<sequence length="403" mass="43775">MTLFSCFQAALEGHYGGGATVGEEDNMVMAGDGGGERKRSLDRVKGPWSPDEDAMLSQLVSNFGARNWSLIARGIPGRSGKSCRLRWCNQLDPAVKRKPFTEEEDRLILQAHAIHGNKWASIARLLPGRTDNAIKNHWNSTLRRRGMELGKSKLERCNTIEGVSVEKSKASSEETPSYGDANSFKSSEGKDVSSLELIDDNSHHEEKAQSEVQLMENSMVPPTLFRPVARVSAFSVYKDGAENVLPSPRFAPFQVPFVQVSNPDGGIFKSLEGAYGDLLVPHQCGHGCCEISSKRVSSVLGPEFIDYTEAPSFVSQELAALAADISNVAWSKSGLESNTIDSMENTACGLLCSSSSQQMRHFEDSGESDNSSFEVGKSKLMGMIPDAMSMQPLLSQNKVGGAE</sequence>
<keyword evidence="3" id="KW-0805">Transcription regulation</keyword>
<evidence type="ECO:0000256" key="2">
    <source>
        <dbReference type="ARBA" id="ARBA00022737"/>
    </source>
</evidence>
<dbReference type="FunFam" id="1.10.10.60:FF:000060">
    <property type="entry name" value="MYB transcription factor"/>
    <property type="match status" value="1"/>
</dbReference>
<dbReference type="InterPro" id="IPR050560">
    <property type="entry name" value="MYB_TF"/>
</dbReference>
<organism evidence="10 11">
    <name type="scientific">Buddleja alternifolia</name>
    <dbReference type="NCBI Taxonomy" id="168488"/>
    <lineage>
        <taxon>Eukaryota</taxon>
        <taxon>Viridiplantae</taxon>
        <taxon>Streptophyta</taxon>
        <taxon>Embryophyta</taxon>
        <taxon>Tracheophyta</taxon>
        <taxon>Spermatophyta</taxon>
        <taxon>Magnoliopsida</taxon>
        <taxon>eudicotyledons</taxon>
        <taxon>Gunneridae</taxon>
        <taxon>Pentapetalae</taxon>
        <taxon>asterids</taxon>
        <taxon>lamiids</taxon>
        <taxon>Lamiales</taxon>
        <taxon>Scrophulariaceae</taxon>
        <taxon>Buddlejeae</taxon>
        <taxon>Buddleja</taxon>
    </lineage>
</organism>
<evidence type="ECO:0000256" key="7">
    <source>
        <dbReference type="SAM" id="MobiDB-lite"/>
    </source>
</evidence>
<feature type="domain" description="Myb-like" evidence="8">
    <location>
        <begin position="40"/>
        <end position="91"/>
    </location>
</feature>
<evidence type="ECO:0000313" key="10">
    <source>
        <dbReference type="EMBL" id="KAG8376976.1"/>
    </source>
</evidence>
<feature type="domain" description="HTH myb-type" evidence="9">
    <location>
        <begin position="92"/>
        <end position="146"/>
    </location>
</feature>
<dbReference type="InterPro" id="IPR001005">
    <property type="entry name" value="SANT/Myb"/>
</dbReference>
<dbReference type="InterPro" id="IPR017930">
    <property type="entry name" value="Myb_dom"/>
</dbReference>
<keyword evidence="11" id="KW-1185">Reference proteome</keyword>
<dbReference type="FunFam" id="1.10.10.60:FF:000344">
    <property type="entry name" value="Transcription factor MYB44"/>
    <property type="match status" value="1"/>
</dbReference>
<gene>
    <name evidence="10" type="ORF">BUALT_Bualt09G0120300</name>
</gene>
<dbReference type="GO" id="GO:0000978">
    <property type="term" value="F:RNA polymerase II cis-regulatory region sequence-specific DNA binding"/>
    <property type="evidence" value="ECO:0007669"/>
    <property type="project" value="TreeGrafter"/>
</dbReference>
<proteinExistence type="predicted"/>
<evidence type="ECO:0000256" key="5">
    <source>
        <dbReference type="ARBA" id="ARBA00023163"/>
    </source>
</evidence>
<dbReference type="GO" id="GO:0000981">
    <property type="term" value="F:DNA-binding transcription factor activity, RNA polymerase II-specific"/>
    <property type="evidence" value="ECO:0007669"/>
    <property type="project" value="TreeGrafter"/>
</dbReference>
<feature type="domain" description="Myb-like" evidence="8">
    <location>
        <begin position="92"/>
        <end position="142"/>
    </location>
</feature>
<accession>A0AAV6X1B7</accession>
<evidence type="ECO:0000256" key="6">
    <source>
        <dbReference type="ARBA" id="ARBA00023242"/>
    </source>
</evidence>
<dbReference type="GO" id="GO:0005634">
    <property type="term" value="C:nucleus"/>
    <property type="evidence" value="ECO:0007669"/>
    <property type="project" value="UniProtKB-SubCell"/>
</dbReference>
<dbReference type="EMBL" id="WHWC01000009">
    <property type="protein sequence ID" value="KAG8376976.1"/>
    <property type="molecule type" value="Genomic_DNA"/>
</dbReference>
<evidence type="ECO:0000313" key="11">
    <source>
        <dbReference type="Proteomes" id="UP000826271"/>
    </source>
</evidence>
<reference evidence="10" key="1">
    <citation type="submission" date="2019-10" db="EMBL/GenBank/DDBJ databases">
        <authorList>
            <person name="Zhang R."/>
            <person name="Pan Y."/>
            <person name="Wang J."/>
            <person name="Ma R."/>
            <person name="Yu S."/>
        </authorList>
    </citation>
    <scope>NUCLEOTIDE SEQUENCE</scope>
    <source>
        <strain evidence="10">LA-IB0</strain>
        <tissue evidence="10">Leaf</tissue>
    </source>
</reference>
<feature type="domain" description="HTH myb-type" evidence="9">
    <location>
        <begin position="42"/>
        <end position="91"/>
    </location>
</feature>
<dbReference type="InterPro" id="IPR009057">
    <property type="entry name" value="Homeodomain-like_sf"/>
</dbReference>
<dbReference type="PROSITE" id="PS50090">
    <property type="entry name" value="MYB_LIKE"/>
    <property type="match status" value="2"/>
</dbReference>